<organism evidence="3 4">
    <name type="scientific">Chryseolinea serpens</name>
    <dbReference type="NCBI Taxonomy" id="947013"/>
    <lineage>
        <taxon>Bacteria</taxon>
        <taxon>Pseudomonadati</taxon>
        <taxon>Bacteroidota</taxon>
        <taxon>Cytophagia</taxon>
        <taxon>Cytophagales</taxon>
        <taxon>Fulvivirgaceae</taxon>
        <taxon>Chryseolinea</taxon>
    </lineage>
</organism>
<evidence type="ECO:0000259" key="1">
    <source>
        <dbReference type="Pfam" id="PF04773"/>
    </source>
</evidence>
<dbReference type="Pfam" id="PF04773">
    <property type="entry name" value="FecR"/>
    <property type="match status" value="1"/>
</dbReference>
<protein>
    <submittedName>
        <fullName evidence="3">FecR family protein</fullName>
    </submittedName>
</protein>
<dbReference type="InterPro" id="IPR032508">
    <property type="entry name" value="FecR_C"/>
</dbReference>
<evidence type="ECO:0000259" key="2">
    <source>
        <dbReference type="Pfam" id="PF16344"/>
    </source>
</evidence>
<dbReference type="PANTHER" id="PTHR30273">
    <property type="entry name" value="PERIPLASMIC SIGNAL SENSOR AND SIGMA FACTOR ACTIVATOR FECR-RELATED"/>
    <property type="match status" value="1"/>
</dbReference>
<accession>A0A1M5UTS3</accession>
<dbReference type="InterPro" id="IPR012373">
    <property type="entry name" value="Ferrdict_sens_TM"/>
</dbReference>
<dbReference type="Pfam" id="PF16344">
    <property type="entry name" value="FecR_C"/>
    <property type="match status" value="1"/>
</dbReference>
<dbReference type="PANTHER" id="PTHR30273:SF2">
    <property type="entry name" value="PROTEIN FECR"/>
    <property type="match status" value="1"/>
</dbReference>
<name>A0A1M5UTS3_9BACT</name>
<dbReference type="PIRSF" id="PIRSF018266">
    <property type="entry name" value="FecR"/>
    <property type="match status" value="1"/>
</dbReference>
<gene>
    <name evidence="3" type="ORF">SAMN04488109_4902</name>
</gene>
<keyword evidence="4" id="KW-1185">Reference proteome</keyword>
<proteinExistence type="predicted"/>
<reference evidence="3 4" key="1">
    <citation type="submission" date="2016-11" db="EMBL/GenBank/DDBJ databases">
        <authorList>
            <person name="Jaros S."/>
            <person name="Januszkiewicz K."/>
            <person name="Wedrychowicz H."/>
        </authorList>
    </citation>
    <scope>NUCLEOTIDE SEQUENCE [LARGE SCALE GENOMIC DNA]</scope>
    <source>
        <strain evidence="3 4">DSM 24574</strain>
    </source>
</reference>
<sequence>MNKYVLADLIRRLRAGQASAEDKYLLEQIWQEAMRDTSYLDSLSDAERELLKKKMFAATQEEIGRRTQPRKVVAWRPWVLRAAAAFAPLLAVSAVLYWNANRYTEVHTGYGERLAVTLPDNSTVTLNGNSVLRYHKEWDNEHTREVWIDGEGFFAVQHTANHKKFVVHASDRLNVEVLGTKFNVKSREKKSEVMLTEGKVKLDMQNTQAKASSVFLAPGELATLGTDRHLSKRTVKQKQYTSWLQYTLYFDRTTLRDVAVLLKDTYGLDVVFDDATLQDRELSGEISSASINDILYAIAETFSLNVTRDGTSVYISSK</sequence>
<feature type="domain" description="Protein FecR C-terminal" evidence="2">
    <location>
        <begin position="248"/>
        <end position="315"/>
    </location>
</feature>
<dbReference type="STRING" id="947013.SAMN04488109_4902"/>
<dbReference type="GO" id="GO:0016989">
    <property type="term" value="F:sigma factor antagonist activity"/>
    <property type="evidence" value="ECO:0007669"/>
    <property type="project" value="TreeGrafter"/>
</dbReference>
<feature type="domain" description="FecR protein" evidence="1">
    <location>
        <begin position="105"/>
        <end position="201"/>
    </location>
</feature>
<dbReference type="Gene3D" id="2.60.120.1440">
    <property type="match status" value="1"/>
</dbReference>
<dbReference type="InterPro" id="IPR006860">
    <property type="entry name" value="FecR"/>
</dbReference>
<evidence type="ECO:0000313" key="4">
    <source>
        <dbReference type="Proteomes" id="UP000184212"/>
    </source>
</evidence>
<dbReference type="AlphaFoldDB" id="A0A1M5UTS3"/>
<evidence type="ECO:0000313" key="3">
    <source>
        <dbReference type="EMBL" id="SHH66218.1"/>
    </source>
</evidence>
<dbReference type="Proteomes" id="UP000184212">
    <property type="component" value="Unassembled WGS sequence"/>
</dbReference>
<dbReference type="Gene3D" id="3.55.50.30">
    <property type="match status" value="1"/>
</dbReference>
<dbReference type="EMBL" id="FQWQ01000003">
    <property type="protein sequence ID" value="SHH66218.1"/>
    <property type="molecule type" value="Genomic_DNA"/>
</dbReference>